<protein>
    <recommendedName>
        <fullName evidence="2">(S)-ureidoglycine aminohydrolase cupin domain-containing protein</fullName>
    </recommendedName>
</protein>
<dbReference type="Pfam" id="PF05899">
    <property type="entry name" value="Cupin_3"/>
    <property type="match status" value="1"/>
</dbReference>
<dbReference type="CDD" id="cd06990">
    <property type="entry name" value="cupin_DUF861"/>
    <property type="match status" value="1"/>
</dbReference>
<sequence length="120" mass="13130">MVEMQRKSMSSPDETRKFDNGKIDLTNLGEATIGKATFEPGWKWSTSVKPIVKTDSCKQSHTMYVISGRMKVRMDDGSEQEFSAGDTGLVPPGHDAWVVGNEPCVAIDFTGAKTYAQGKP</sequence>
<dbReference type="InterPro" id="IPR008579">
    <property type="entry name" value="UGlyAH_Cupin_dom"/>
</dbReference>
<dbReference type="Proteomes" id="UP000028194">
    <property type="component" value="Chromosome"/>
</dbReference>
<dbReference type="eggNOG" id="arCOG03003">
    <property type="taxonomic scope" value="Archaea"/>
</dbReference>
<keyword evidence="4" id="KW-1185">Reference proteome</keyword>
<dbReference type="Gene3D" id="2.60.120.10">
    <property type="entry name" value="Jelly Rolls"/>
    <property type="match status" value="1"/>
</dbReference>
<dbReference type="InterPro" id="IPR014710">
    <property type="entry name" value="RmlC-like_jellyroll"/>
</dbReference>
<dbReference type="OrthoDB" id="189706at2157"/>
<proteinExistence type="predicted"/>
<reference evidence="3 4" key="1">
    <citation type="journal article" date="2014" name="PLoS ONE">
        <title>Genome Sequence of Candidatus Nitrososphaera evergladensis from Group I.1b Enriched from Everglades Soil Reveals Novel Genomic Features of the Ammonia-Oxidizing Archaea.</title>
        <authorList>
            <person name="Zhalnina K.V."/>
            <person name="Dias R."/>
            <person name="Leonard M.T."/>
            <person name="Dorr de Quadros P."/>
            <person name="Camargo F.A."/>
            <person name="Drew J.C."/>
            <person name="Farmerie W.G."/>
            <person name="Daroub S.H."/>
            <person name="Triplett E.W."/>
        </authorList>
    </citation>
    <scope>NUCLEOTIDE SEQUENCE [LARGE SCALE GENOMIC DNA]</scope>
    <source>
        <strain evidence="3 4">SR1</strain>
    </source>
</reference>
<dbReference type="EMBL" id="CP007174">
    <property type="protein sequence ID" value="AIF82432.1"/>
    <property type="molecule type" value="Genomic_DNA"/>
</dbReference>
<dbReference type="KEGG" id="nev:NTE_00350"/>
<feature type="region of interest" description="Disordered" evidence="1">
    <location>
        <begin position="1"/>
        <end position="21"/>
    </location>
</feature>
<dbReference type="SUPFAM" id="SSF51182">
    <property type="entry name" value="RmlC-like cupins"/>
    <property type="match status" value="1"/>
</dbReference>
<evidence type="ECO:0000256" key="1">
    <source>
        <dbReference type="SAM" id="MobiDB-lite"/>
    </source>
</evidence>
<name>A0A075MNP6_9ARCH</name>
<dbReference type="HOGENOM" id="CLU_166867_0_0_2"/>
<gene>
    <name evidence="3" type="ORF">NTE_00350</name>
</gene>
<dbReference type="AlphaFoldDB" id="A0A075MNP6"/>
<feature type="domain" description="(S)-ureidoglycine aminohydrolase cupin" evidence="2">
    <location>
        <begin position="59"/>
        <end position="95"/>
    </location>
</feature>
<accession>A0A075MNP6</accession>
<evidence type="ECO:0000259" key="2">
    <source>
        <dbReference type="Pfam" id="PF05899"/>
    </source>
</evidence>
<evidence type="ECO:0000313" key="3">
    <source>
        <dbReference type="EMBL" id="AIF82432.1"/>
    </source>
</evidence>
<organism evidence="3 4">
    <name type="scientific">Candidatus Nitrososphaera evergladensis SR1</name>
    <dbReference type="NCBI Taxonomy" id="1459636"/>
    <lineage>
        <taxon>Archaea</taxon>
        <taxon>Nitrososphaerota</taxon>
        <taxon>Nitrososphaeria</taxon>
        <taxon>Nitrososphaerales</taxon>
        <taxon>Nitrososphaeraceae</taxon>
        <taxon>Nitrososphaera</taxon>
    </lineage>
</organism>
<dbReference type="InterPro" id="IPR011051">
    <property type="entry name" value="RmlC_Cupin_sf"/>
</dbReference>
<evidence type="ECO:0000313" key="4">
    <source>
        <dbReference type="Proteomes" id="UP000028194"/>
    </source>
</evidence>